<protein>
    <submittedName>
        <fullName evidence="2">Uncharacterized protein</fullName>
    </submittedName>
</protein>
<proteinExistence type="predicted"/>
<feature type="compositionally biased region" description="Low complexity" evidence="1">
    <location>
        <begin position="79"/>
        <end position="103"/>
    </location>
</feature>
<name>A0A9D4ACY0_9ROSI</name>
<comment type="caution">
    <text evidence="2">The sequence shown here is derived from an EMBL/GenBank/DDBJ whole genome shotgun (WGS) entry which is preliminary data.</text>
</comment>
<accession>A0A9D4ACY0</accession>
<dbReference type="EMBL" id="JAIQCV010000004">
    <property type="protein sequence ID" value="KAH1107279.1"/>
    <property type="molecule type" value="Genomic_DNA"/>
</dbReference>
<reference evidence="2 3" key="1">
    <citation type="journal article" date="2021" name="Plant Biotechnol. J.">
        <title>Multi-omics assisted identification of the key and species-specific regulatory components of drought-tolerant mechanisms in Gossypium stocksii.</title>
        <authorList>
            <person name="Yu D."/>
            <person name="Ke L."/>
            <person name="Zhang D."/>
            <person name="Wu Y."/>
            <person name="Sun Y."/>
            <person name="Mei J."/>
            <person name="Sun J."/>
            <person name="Sun Y."/>
        </authorList>
    </citation>
    <scope>NUCLEOTIDE SEQUENCE [LARGE SCALE GENOMIC DNA]</scope>
    <source>
        <strain evidence="3">cv. E1</strain>
        <tissue evidence="2">Leaf</tissue>
    </source>
</reference>
<evidence type="ECO:0000313" key="2">
    <source>
        <dbReference type="EMBL" id="KAH1107279.1"/>
    </source>
</evidence>
<keyword evidence="3" id="KW-1185">Reference proteome</keyword>
<dbReference type="AlphaFoldDB" id="A0A9D4ACY0"/>
<gene>
    <name evidence="2" type="ORF">J1N35_011047</name>
</gene>
<evidence type="ECO:0000256" key="1">
    <source>
        <dbReference type="SAM" id="MobiDB-lite"/>
    </source>
</evidence>
<feature type="compositionally biased region" description="Low complexity" evidence="1">
    <location>
        <begin position="53"/>
        <end position="68"/>
    </location>
</feature>
<organism evidence="2 3">
    <name type="scientific">Gossypium stocksii</name>
    <dbReference type="NCBI Taxonomy" id="47602"/>
    <lineage>
        <taxon>Eukaryota</taxon>
        <taxon>Viridiplantae</taxon>
        <taxon>Streptophyta</taxon>
        <taxon>Embryophyta</taxon>
        <taxon>Tracheophyta</taxon>
        <taxon>Spermatophyta</taxon>
        <taxon>Magnoliopsida</taxon>
        <taxon>eudicotyledons</taxon>
        <taxon>Gunneridae</taxon>
        <taxon>Pentapetalae</taxon>
        <taxon>rosids</taxon>
        <taxon>malvids</taxon>
        <taxon>Malvales</taxon>
        <taxon>Malvaceae</taxon>
        <taxon>Malvoideae</taxon>
        <taxon>Gossypium</taxon>
    </lineage>
</organism>
<feature type="region of interest" description="Disordered" evidence="1">
    <location>
        <begin position="51"/>
        <end position="110"/>
    </location>
</feature>
<evidence type="ECO:0000313" key="3">
    <source>
        <dbReference type="Proteomes" id="UP000828251"/>
    </source>
</evidence>
<sequence>MENSLPSNSPKSNDELVWSRLLCSRSRNSNALSVDRLTLCMWAEGEYALNRRSSSFSSSEPSSTSSGLVGTGSGLENDATSAPSGPGSQGGSTSDSLSNPPSSATYEVPLPVDVIGSTSSLFVDVS</sequence>
<dbReference type="Proteomes" id="UP000828251">
    <property type="component" value="Unassembled WGS sequence"/>
</dbReference>